<protein>
    <submittedName>
        <fullName evidence="1">Uncharacterized protein</fullName>
    </submittedName>
</protein>
<name>A0A8D8SPI5_9HEMI</name>
<organism evidence="1">
    <name type="scientific">Cacopsylla melanoneura</name>
    <dbReference type="NCBI Taxonomy" id="428564"/>
    <lineage>
        <taxon>Eukaryota</taxon>
        <taxon>Metazoa</taxon>
        <taxon>Ecdysozoa</taxon>
        <taxon>Arthropoda</taxon>
        <taxon>Hexapoda</taxon>
        <taxon>Insecta</taxon>
        <taxon>Pterygota</taxon>
        <taxon>Neoptera</taxon>
        <taxon>Paraneoptera</taxon>
        <taxon>Hemiptera</taxon>
        <taxon>Sternorrhyncha</taxon>
        <taxon>Psylloidea</taxon>
        <taxon>Psyllidae</taxon>
        <taxon>Psyllinae</taxon>
        <taxon>Cacopsylla</taxon>
    </lineage>
</organism>
<sequence>MRCVASILPFTTRGLDSLHLNKQSVRYTQYSIGNQDPAFGQHAEPFLGEDSAEMQLYVSDASGMDFRAMLKKRKYDKWGKEEKVILVKELWYVDRRSHLE</sequence>
<dbReference type="EMBL" id="HBUF01228215">
    <property type="protein sequence ID" value="CAG6672318.1"/>
    <property type="molecule type" value="Transcribed_RNA"/>
</dbReference>
<dbReference type="AlphaFoldDB" id="A0A8D8SPI5"/>
<evidence type="ECO:0000313" key="1">
    <source>
        <dbReference type="EMBL" id="CAG6672316.1"/>
    </source>
</evidence>
<dbReference type="EMBL" id="HBUF01228214">
    <property type="protein sequence ID" value="CAG6672316.1"/>
    <property type="molecule type" value="Transcribed_RNA"/>
</dbReference>
<reference evidence="1" key="1">
    <citation type="submission" date="2021-05" db="EMBL/GenBank/DDBJ databases">
        <authorList>
            <person name="Alioto T."/>
            <person name="Alioto T."/>
            <person name="Gomez Garrido J."/>
        </authorList>
    </citation>
    <scope>NUCLEOTIDE SEQUENCE</scope>
</reference>
<proteinExistence type="predicted"/>
<accession>A0A8D8SPI5</accession>